<sequence length="120" mass="12955">MDGRLNPNDPGVRSVPGANAENVENVENAIAALSFYTRLGAIRFAGPWRTAEDHPIQTEKRRLAPVSQRNAAAGRCPLDHVALGVADDAPRTASRLTSFSRSSAALMNVLYEYEYAADGQ</sequence>
<comment type="caution">
    <text evidence="1">The sequence shown here is derived from an EMBL/GenBank/DDBJ whole genome shotgun (WGS) entry which is preliminary data.</text>
</comment>
<organism evidence="1 2">
    <name type="scientific">Synaphobranchus kaupii</name>
    <name type="common">Kaup's arrowtooth eel</name>
    <dbReference type="NCBI Taxonomy" id="118154"/>
    <lineage>
        <taxon>Eukaryota</taxon>
        <taxon>Metazoa</taxon>
        <taxon>Chordata</taxon>
        <taxon>Craniata</taxon>
        <taxon>Vertebrata</taxon>
        <taxon>Euteleostomi</taxon>
        <taxon>Actinopterygii</taxon>
        <taxon>Neopterygii</taxon>
        <taxon>Teleostei</taxon>
        <taxon>Anguilliformes</taxon>
        <taxon>Synaphobranchidae</taxon>
        <taxon>Synaphobranchus</taxon>
    </lineage>
</organism>
<name>A0A9Q1FM69_SYNKA</name>
<evidence type="ECO:0000313" key="1">
    <source>
        <dbReference type="EMBL" id="KAJ8361568.1"/>
    </source>
</evidence>
<dbReference type="Proteomes" id="UP001152622">
    <property type="component" value="Chromosome 5"/>
</dbReference>
<proteinExistence type="predicted"/>
<keyword evidence="2" id="KW-1185">Reference proteome</keyword>
<reference evidence="1" key="1">
    <citation type="journal article" date="2023" name="Science">
        <title>Genome structures resolve the early diversification of teleost fishes.</title>
        <authorList>
            <person name="Parey E."/>
            <person name="Louis A."/>
            <person name="Montfort J."/>
            <person name="Bouchez O."/>
            <person name="Roques C."/>
            <person name="Iampietro C."/>
            <person name="Lluch J."/>
            <person name="Castinel A."/>
            <person name="Donnadieu C."/>
            <person name="Desvignes T."/>
            <person name="Floi Bucao C."/>
            <person name="Jouanno E."/>
            <person name="Wen M."/>
            <person name="Mejri S."/>
            <person name="Dirks R."/>
            <person name="Jansen H."/>
            <person name="Henkel C."/>
            <person name="Chen W.J."/>
            <person name="Zahm M."/>
            <person name="Cabau C."/>
            <person name="Klopp C."/>
            <person name="Thompson A.W."/>
            <person name="Robinson-Rechavi M."/>
            <person name="Braasch I."/>
            <person name="Lecointre G."/>
            <person name="Bobe J."/>
            <person name="Postlethwait J.H."/>
            <person name="Berthelot C."/>
            <person name="Roest Crollius H."/>
            <person name="Guiguen Y."/>
        </authorList>
    </citation>
    <scope>NUCLEOTIDE SEQUENCE</scope>
    <source>
        <strain evidence="1">WJC10195</strain>
    </source>
</reference>
<dbReference type="AlphaFoldDB" id="A0A9Q1FM69"/>
<dbReference type="EMBL" id="JAINUF010000005">
    <property type="protein sequence ID" value="KAJ8361568.1"/>
    <property type="molecule type" value="Genomic_DNA"/>
</dbReference>
<evidence type="ECO:0000313" key="2">
    <source>
        <dbReference type="Proteomes" id="UP001152622"/>
    </source>
</evidence>
<protein>
    <submittedName>
        <fullName evidence="1">Uncharacterized protein</fullName>
    </submittedName>
</protein>
<accession>A0A9Q1FM69</accession>
<gene>
    <name evidence="1" type="ORF">SKAU_G00180930</name>
</gene>